<keyword evidence="2" id="KW-1185">Reference proteome</keyword>
<reference evidence="1 2" key="1">
    <citation type="journal article" date="2019" name="Int. J. Syst. Evol. Microbiol.">
        <title>The Global Catalogue of Microorganisms (GCM) 10K type strain sequencing project: providing services to taxonomists for standard genome sequencing and annotation.</title>
        <authorList>
            <consortium name="The Broad Institute Genomics Platform"/>
            <consortium name="The Broad Institute Genome Sequencing Center for Infectious Disease"/>
            <person name="Wu L."/>
            <person name="Ma J."/>
        </authorList>
    </citation>
    <scope>NUCLEOTIDE SEQUENCE [LARGE SCALE GENOMIC DNA]</scope>
    <source>
        <strain evidence="1 2">JCM 6833</strain>
    </source>
</reference>
<accession>A0ABN3QXJ1</accession>
<protein>
    <submittedName>
        <fullName evidence="1">Uncharacterized protein</fullName>
    </submittedName>
</protein>
<organism evidence="1 2">
    <name type="scientific">Actinomadura fulvescens</name>
    <dbReference type="NCBI Taxonomy" id="46160"/>
    <lineage>
        <taxon>Bacteria</taxon>
        <taxon>Bacillati</taxon>
        <taxon>Actinomycetota</taxon>
        <taxon>Actinomycetes</taxon>
        <taxon>Streptosporangiales</taxon>
        <taxon>Thermomonosporaceae</taxon>
        <taxon>Actinomadura</taxon>
    </lineage>
</organism>
<comment type="caution">
    <text evidence="1">The sequence shown here is derived from an EMBL/GenBank/DDBJ whole genome shotgun (WGS) entry which is preliminary data.</text>
</comment>
<dbReference type="Proteomes" id="UP001501509">
    <property type="component" value="Unassembled WGS sequence"/>
</dbReference>
<name>A0ABN3QXJ1_9ACTN</name>
<proteinExistence type="predicted"/>
<dbReference type="RefSeq" id="WP_344549121.1">
    <property type="nucleotide sequence ID" value="NZ_BAAATD010000024.1"/>
</dbReference>
<gene>
    <name evidence="1" type="ORF">GCM10010411_92070</name>
</gene>
<dbReference type="EMBL" id="BAAATD010000024">
    <property type="protein sequence ID" value="GAA2637846.1"/>
    <property type="molecule type" value="Genomic_DNA"/>
</dbReference>
<evidence type="ECO:0000313" key="2">
    <source>
        <dbReference type="Proteomes" id="UP001501509"/>
    </source>
</evidence>
<evidence type="ECO:0000313" key="1">
    <source>
        <dbReference type="EMBL" id="GAA2637846.1"/>
    </source>
</evidence>
<sequence length="48" mass="4952">MTDNAITMPVLAAPVERVITGAAVADAAGVEQCADGYRWAPFADDGDE</sequence>